<sequence length="90" mass="10556">YQDYESEITRLQLQIAALSSRQRRLKVYEARLQNLAAPIQKLPNEILMLIFDLVSQDNRHARISTLGHSICSRWRELSLSFSVLWSRISL</sequence>
<dbReference type="EMBL" id="ML769401">
    <property type="protein sequence ID" value="KAE9406509.1"/>
    <property type="molecule type" value="Genomic_DNA"/>
</dbReference>
<evidence type="ECO:0000313" key="2">
    <source>
        <dbReference type="Proteomes" id="UP000799118"/>
    </source>
</evidence>
<dbReference type="Proteomes" id="UP000799118">
    <property type="component" value="Unassembled WGS sequence"/>
</dbReference>
<organism evidence="1 2">
    <name type="scientific">Gymnopus androsaceus JB14</name>
    <dbReference type="NCBI Taxonomy" id="1447944"/>
    <lineage>
        <taxon>Eukaryota</taxon>
        <taxon>Fungi</taxon>
        <taxon>Dikarya</taxon>
        <taxon>Basidiomycota</taxon>
        <taxon>Agaricomycotina</taxon>
        <taxon>Agaricomycetes</taxon>
        <taxon>Agaricomycetidae</taxon>
        <taxon>Agaricales</taxon>
        <taxon>Marasmiineae</taxon>
        <taxon>Omphalotaceae</taxon>
        <taxon>Gymnopus</taxon>
    </lineage>
</organism>
<accession>A0A6A4I721</accession>
<proteinExistence type="predicted"/>
<keyword evidence="2" id="KW-1185">Reference proteome</keyword>
<dbReference type="AlphaFoldDB" id="A0A6A4I721"/>
<name>A0A6A4I721_9AGAR</name>
<reference evidence="1" key="1">
    <citation type="journal article" date="2019" name="Environ. Microbiol.">
        <title>Fungal ecological strategies reflected in gene transcription - a case study of two litter decomposers.</title>
        <authorList>
            <person name="Barbi F."/>
            <person name="Kohler A."/>
            <person name="Barry K."/>
            <person name="Baskaran P."/>
            <person name="Daum C."/>
            <person name="Fauchery L."/>
            <person name="Ihrmark K."/>
            <person name="Kuo A."/>
            <person name="LaButti K."/>
            <person name="Lipzen A."/>
            <person name="Morin E."/>
            <person name="Grigoriev I.V."/>
            <person name="Henrissat B."/>
            <person name="Lindahl B."/>
            <person name="Martin F."/>
        </authorList>
    </citation>
    <scope>NUCLEOTIDE SEQUENCE</scope>
    <source>
        <strain evidence="1">JB14</strain>
    </source>
</reference>
<gene>
    <name evidence="1" type="ORF">BT96DRAFT_795163</name>
</gene>
<dbReference type="OrthoDB" id="2269034at2759"/>
<evidence type="ECO:0000313" key="1">
    <source>
        <dbReference type="EMBL" id="KAE9406509.1"/>
    </source>
</evidence>
<protein>
    <submittedName>
        <fullName evidence="1">Uncharacterized protein</fullName>
    </submittedName>
</protein>
<feature type="non-terminal residue" evidence="1">
    <location>
        <position position="90"/>
    </location>
</feature>
<feature type="non-terminal residue" evidence="1">
    <location>
        <position position="1"/>
    </location>
</feature>
<dbReference type="Gene3D" id="1.20.1280.50">
    <property type="match status" value="1"/>
</dbReference>